<evidence type="ECO:0000313" key="9">
    <source>
        <dbReference type="EMBL" id="CAE6715243.1"/>
    </source>
</evidence>
<name>A0ABM8QU55_9BACT</name>
<evidence type="ECO:0000256" key="1">
    <source>
        <dbReference type="ARBA" id="ARBA00022670"/>
    </source>
</evidence>
<evidence type="ECO:0000256" key="5">
    <source>
        <dbReference type="ARBA" id="ARBA00023049"/>
    </source>
</evidence>
<gene>
    <name evidence="9" type="ORF">NSPZN2_11415</name>
</gene>
<keyword evidence="7" id="KW-0812">Transmembrane</keyword>
<keyword evidence="3 6" id="KW-0378">Hydrolase</keyword>
<dbReference type="EMBL" id="CAJNBJ010000001">
    <property type="protein sequence ID" value="CAE6715243.1"/>
    <property type="molecule type" value="Genomic_DNA"/>
</dbReference>
<evidence type="ECO:0000259" key="8">
    <source>
        <dbReference type="Pfam" id="PF01435"/>
    </source>
</evidence>
<protein>
    <submittedName>
        <fullName evidence="9">Peptidase_M48 domain-containing protein</fullName>
    </submittedName>
</protein>
<dbReference type="InterPro" id="IPR001915">
    <property type="entry name" value="Peptidase_M48"/>
</dbReference>
<accession>A0ABM8QU55</accession>
<dbReference type="InterPro" id="IPR051156">
    <property type="entry name" value="Mito/Outer_Membr_Metalloprot"/>
</dbReference>
<dbReference type="PANTHER" id="PTHR22726">
    <property type="entry name" value="METALLOENDOPEPTIDASE OMA1"/>
    <property type="match status" value="1"/>
</dbReference>
<keyword evidence="1 6" id="KW-0645">Protease</keyword>
<keyword evidence="7" id="KW-1133">Transmembrane helix</keyword>
<reference evidence="9 10" key="1">
    <citation type="submission" date="2021-02" db="EMBL/GenBank/DDBJ databases">
        <authorList>
            <person name="Han P."/>
        </authorList>
    </citation>
    <scope>NUCLEOTIDE SEQUENCE [LARGE SCALE GENOMIC DNA]</scope>
    <source>
        <strain evidence="9">Candidatus Nitrospira sp. ZN2</strain>
    </source>
</reference>
<dbReference type="CDD" id="cd07332">
    <property type="entry name" value="M48C_Oma1_like"/>
    <property type="match status" value="1"/>
</dbReference>
<keyword evidence="7" id="KW-0472">Membrane</keyword>
<evidence type="ECO:0000256" key="2">
    <source>
        <dbReference type="ARBA" id="ARBA00022723"/>
    </source>
</evidence>
<keyword evidence="5 6" id="KW-0482">Metalloprotease</keyword>
<keyword evidence="2" id="KW-0479">Metal-binding</keyword>
<evidence type="ECO:0000256" key="4">
    <source>
        <dbReference type="ARBA" id="ARBA00022833"/>
    </source>
</evidence>
<sequence>MPLVPNALCFGDGLPGAGAPCHVTVSDNGLTMVPVGDSVLREEAIAFTAMSVEAGGLDHDQLVVSWEAGASVRTLYLKDPALIVAFRRTAPQQLTAHLERAAEQVRRARHSHRLLWSSVLGVLVGLFLFLWFGSDLIVEWAVDRIPVEWEQKVGETVYQDFLSKETVLKEGPAVSAVQEMTQRLTEKIPNSPYKFQVSVVQSPVVNAFALPGGYVVVFTGLMNKAESGEEVAGVLSHELNHVLQRHGMERMVKMLGLAAVVGIVLGDQQGMLGLAKQLGMELATLKFGRAQETEADITGLRLLSDARIAPDGMIRFFERLSEKDKERVELLSTHPMSAARAERLKAELAALPKRAPDPFTFEWKLVQDSLGSSEHRK</sequence>
<comment type="caution">
    <text evidence="9">The sequence shown here is derived from an EMBL/GenBank/DDBJ whole genome shotgun (WGS) entry which is preliminary data.</text>
</comment>
<evidence type="ECO:0000256" key="3">
    <source>
        <dbReference type="ARBA" id="ARBA00022801"/>
    </source>
</evidence>
<feature type="transmembrane region" description="Helical" evidence="7">
    <location>
        <begin position="114"/>
        <end position="132"/>
    </location>
</feature>
<keyword evidence="10" id="KW-1185">Reference proteome</keyword>
<comment type="similarity">
    <text evidence="6">Belongs to the peptidase M48 family.</text>
</comment>
<dbReference type="Proteomes" id="UP000675880">
    <property type="component" value="Unassembled WGS sequence"/>
</dbReference>
<dbReference type="Pfam" id="PF01435">
    <property type="entry name" value="Peptidase_M48"/>
    <property type="match status" value="1"/>
</dbReference>
<organism evidence="9 10">
    <name type="scientific">Nitrospira defluvii</name>
    <dbReference type="NCBI Taxonomy" id="330214"/>
    <lineage>
        <taxon>Bacteria</taxon>
        <taxon>Pseudomonadati</taxon>
        <taxon>Nitrospirota</taxon>
        <taxon>Nitrospiria</taxon>
        <taxon>Nitrospirales</taxon>
        <taxon>Nitrospiraceae</taxon>
        <taxon>Nitrospira</taxon>
    </lineage>
</organism>
<dbReference type="Gene3D" id="3.30.2010.10">
    <property type="entry name" value="Metalloproteases ('zincins'), catalytic domain"/>
    <property type="match status" value="1"/>
</dbReference>
<dbReference type="RefSeq" id="WP_213041163.1">
    <property type="nucleotide sequence ID" value="NZ_CAJNBJ010000001.1"/>
</dbReference>
<dbReference type="PANTHER" id="PTHR22726:SF1">
    <property type="entry name" value="METALLOENDOPEPTIDASE OMA1, MITOCHONDRIAL"/>
    <property type="match status" value="1"/>
</dbReference>
<comment type="cofactor">
    <cofactor evidence="6">
        <name>Zn(2+)</name>
        <dbReference type="ChEBI" id="CHEBI:29105"/>
    </cofactor>
    <text evidence="6">Binds 1 zinc ion per subunit.</text>
</comment>
<evidence type="ECO:0000256" key="7">
    <source>
        <dbReference type="SAM" id="Phobius"/>
    </source>
</evidence>
<evidence type="ECO:0000313" key="10">
    <source>
        <dbReference type="Proteomes" id="UP000675880"/>
    </source>
</evidence>
<feature type="domain" description="Peptidase M48" evidence="8">
    <location>
        <begin position="177"/>
        <end position="346"/>
    </location>
</feature>
<proteinExistence type="inferred from homology"/>
<keyword evidence="4 6" id="KW-0862">Zinc</keyword>
<evidence type="ECO:0000256" key="6">
    <source>
        <dbReference type="RuleBase" id="RU003983"/>
    </source>
</evidence>